<reference evidence="2" key="1">
    <citation type="submission" date="2022-09" db="EMBL/GenBank/DDBJ databases">
        <title>Fusarium specimens isolated from Avocado Roots.</title>
        <authorList>
            <person name="Stajich J."/>
            <person name="Roper C."/>
            <person name="Heimlech-Rivalta G."/>
        </authorList>
    </citation>
    <scope>NUCLEOTIDE SEQUENCE</scope>
    <source>
        <strain evidence="2">CF00136</strain>
    </source>
</reference>
<proteinExistence type="predicted"/>
<dbReference type="AlphaFoldDB" id="A0A9W8S858"/>
<organism evidence="2 3">
    <name type="scientific">Fusarium torreyae</name>
    <dbReference type="NCBI Taxonomy" id="1237075"/>
    <lineage>
        <taxon>Eukaryota</taxon>
        <taxon>Fungi</taxon>
        <taxon>Dikarya</taxon>
        <taxon>Ascomycota</taxon>
        <taxon>Pezizomycotina</taxon>
        <taxon>Sordariomycetes</taxon>
        <taxon>Hypocreomycetidae</taxon>
        <taxon>Hypocreales</taxon>
        <taxon>Nectriaceae</taxon>
        <taxon>Fusarium</taxon>
    </lineage>
</organism>
<keyword evidence="3" id="KW-1185">Reference proteome</keyword>
<feature type="compositionally biased region" description="Low complexity" evidence="1">
    <location>
        <begin position="332"/>
        <end position="341"/>
    </location>
</feature>
<protein>
    <submittedName>
        <fullName evidence="2">Uncharacterized protein</fullName>
    </submittedName>
</protein>
<evidence type="ECO:0000313" key="3">
    <source>
        <dbReference type="Proteomes" id="UP001152049"/>
    </source>
</evidence>
<sequence length="341" mass="38692">MILYEELQGQGHKLNPGLNPWPSPIPGHFDSIFTYTLHPEVAELALDLGIQPFNDCKVPCIMLRPFGGSPDEFEEGLIYADWLMRNGVHIDLCTDFLKLSAAHDFAGVAGEWVHNRYLLHGEIPQLQRPEITRVLLAISRSQVESRLPCPYMTKPLNRPLAHFLFTSITSTGLYEYRIRRRQKFHVMSTLVGIMQDVINVQEIAYLAKCAIRILTYSFLGVRYLSGCYGKVNATLELIAKDPSTQEEWAEIVDEDWPLIEQANTLTDNLEEEFQRQNVSIAEFLQGHWRRRMREVRSNAESLTDSRKHAIREAGVVLNNTDDSSHSDDSLDSDGSSSGSDS</sequence>
<accession>A0A9W8S858</accession>
<name>A0A9W8S858_9HYPO</name>
<evidence type="ECO:0000256" key="1">
    <source>
        <dbReference type="SAM" id="MobiDB-lite"/>
    </source>
</evidence>
<dbReference type="Proteomes" id="UP001152049">
    <property type="component" value="Unassembled WGS sequence"/>
</dbReference>
<dbReference type="OrthoDB" id="1577640at2759"/>
<feature type="region of interest" description="Disordered" evidence="1">
    <location>
        <begin position="313"/>
        <end position="341"/>
    </location>
</feature>
<gene>
    <name evidence="2" type="ORF">NW762_003275</name>
</gene>
<dbReference type="EMBL" id="JAOQAZ010000004">
    <property type="protein sequence ID" value="KAJ4267174.1"/>
    <property type="molecule type" value="Genomic_DNA"/>
</dbReference>
<evidence type="ECO:0000313" key="2">
    <source>
        <dbReference type="EMBL" id="KAJ4267174.1"/>
    </source>
</evidence>
<comment type="caution">
    <text evidence="2">The sequence shown here is derived from an EMBL/GenBank/DDBJ whole genome shotgun (WGS) entry which is preliminary data.</text>
</comment>